<evidence type="ECO:0000256" key="2">
    <source>
        <dbReference type="ARBA" id="ARBA00022554"/>
    </source>
</evidence>
<evidence type="ECO:0000256" key="6">
    <source>
        <dbReference type="SAM" id="Phobius"/>
    </source>
</evidence>
<evidence type="ECO:0000313" key="8">
    <source>
        <dbReference type="EMBL" id="CCK71710.1"/>
    </source>
</evidence>
<dbReference type="InterPro" id="IPR051572">
    <property type="entry name" value="VTC_Complex_Subunit"/>
</dbReference>
<evidence type="ECO:0000259" key="7">
    <source>
        <dbReference type="PROSITE" id="PS51382"/>
    </source>
</evidence>
<accession>J7RA07</accession>
<dbReference type="AlphaFoldDB" id="J7RA07"/>
<dbReference type="STRING" id="1071383.J7RA07"/>
<keyword evidence="5 6" id="KW-0472">Membrane</keyword>
<evidence type="ECO:0000256" key="1">
    <source>
        <dbReference type="ARBA" id="ARBA00004128"/>
    </source>
</evidence>
<reference evidence="9" key="2">
    <citation type="submission" date="2012-08" db="EMBL/GenBank/DDBJ databases">
        <title>Genome sequence of Kazachstania naganishii.</title>
        <authorList>
            <person name="Gordon J.L."/>
            <person name="Armisen D."/>
            <person name="Proux-Wera E."/>
            <person name="OhEigeartaigh S.S."/>
            <person name="Byrne K.P."/>
            <person name="Wolfe K.H."/>
        </authorList>
    </citation>
    <scope>NUCLEOTIDE SEQUENCE [LARGE SCALE GENOMIC DNA]</scope>
    <source>
        <strain evidence="9">ATCC MYA-139 / BCRC 22969 / CBS 8797 / CCRC 22969 / KCTC 17520 / NBRC 10181 / NCYC 3082</strain>
    </source>
</reference>
<keyword evidence="3 6" id="KW-0812">Transmembrane</keyword>
<comment type="subcellular location">
    <subcellularLocation>
        <location evidence="1">Vacuole membrane</location>
        <topology evidence="1">Multi-pass membrane protein</topology>
    </subcellularLocation>
</comment>
<feature type="domain" description="SPX" evidence="7">
    <location>
        <begin position="6"/>
        <end position="154"/>
    </location>
</feature>
<dbReference type="OMA" id="IRYWNEF"/>
<name>J7RA07_HUIN7</name>
<dbReference type="HOGENOM" id="CLU_016933_0_0_1"/>
<dbReference type="PANTHER" id="PTHR46140">
    <property type="entry name" value="VACUOLAR TRANSPORTER CHAPERONE 1-RELATED"/>
    <property type="match status" value="1"/>
</dbReference>
<keyword evidence="2" id="KW-0926">Vacuole</keyword>
<dbReference type="GO" id="GO:0042144">
    <property type="term" value="P:vacuole fusion, non-autophagic"/>
    <property type="evidence" value="ECO:0007669"/>
    <property type="project" value="TreeGrafter"/>
</dbReference>
<dbReference type="GO" id="GO:0016237">
    <property type="term" value="P:microautophagy"/>
    <property type="evidence" value="ECO:0007669"/>
    <property type="project" value="TreeGrafter"/>
</dbReference>
<organism evidence="8 9">
    <name type="scientific">Huiozyma naganishii (strain ATCC MYA-139 / BCRC 22969 / CBS 8797 / KCTC 17520 / NBRC 10181 / NCYC 3082 / Yp74L-3)</name>
    <name type="common">Yeast</name>
    <name type="synonym">Kazachstania naganishii</name>
    <dbReference type="NCBI Taxonomy" id="1071383"/>
    <lineage>
        <taxon>Eukaryota</taxon>
        <taxon>Fungi</taxon>
        <taxon>Dikarya</taxon>
        <taxon>Ascomycota</taxon>
        <taxon>Saccharomycotina</taxon>
        <taxon>Saccharomycetes</taxon>
        <taxon>Saccharomycetales</taxon>
        <taxon>Saccharomycetaceae</taxon>
        <taxon>Huiozyma</taxon>
    </lineage>
</organism>
<keyword evidence="9" id="KW-1185">Reference proteome</keyword>
<feature type="transmembrane region" description="Helical" evidence="6">
    <location>
        <begin position="828"/>
        <end position="849"/>
    </location>
</feature>
<protein>
    <recommendedName>
        <fullName evidence="7">SPX domain-containing protein</fullName>
    </recommendedName>
</protein>
<sequence>MNFAPVHFGNALLSRSVPEWRHYNMDYDELRRHILRLENDDSGAVSESTASELVQLFEAQFQIINAFTALKVKEIALRIVSVETSLIRYNSTIEENSLPYNRKKLKMIRSHTKRLNKELKLFSRYIVLQRVAVKKLLQKLRNCRGNCEELIQTILHLQESQQGYEGISFQRIDLDPYLFEISLIFDILADMFKKLEHNQLNLAYLSEVDGVLSPETRFQPLSGSQQFDSQSSSTLNIKSILEFDTIFISEGESLQKFILSPEDPGEFKFYLLSSDFQLLDDSVMSTTKDIIENIVPSASTDPRKALAIKKSVKSLRSFKEIPNVPSFTSLASIPLGNDTSSLSAVQNSGPSSSSANPFSTRIQIQLLSSPDADISAALSDLAFNRHPNLTITNGDDEKDDAIAMCHVGGLRDHCITNHLTRTQLRDIMLGNGAVPQLDLSTLPPIEKSIADWIKTRQLASVPPLIDLKRTRFVSYTDTGAYLLSLDEDITLEKGQQIPYSFFELVFIPNDQASSNHTARPFDKTKDKTLKKICERLIENQQICYPLPDHNTIWAFCFEMSQTDFNPDDIVRLLLKNEYVLQPGDNLSIQEMFQLGRSTIFEMCSTQFKLKNSNLATENEYLPRESSEETQTKTNEQGENRIRYWNEFDDGDESIRNDNFYMVGDDGSSTLTSDNNDHGFIKFNRNFINSMYNTCESLKGFLHLDAKSDHRSQSSRYGSTLSVDTNSSQQRDLQRLLEYEDQGSESVYEFKHDEMVSYFYLSVLLTSCLTSGISLGIVLSVFRNDSQNVELEQRSLLVFIMVISLVTSLLLICVGLLLLFSRFTLAPTWHYVSCFSLFGIITVTVCYGIIEIFF</sequence>
<dbReference type="CDD" id="cd14474">
    <property type="entry name" value="SPX_YDR089W"/>
    <property type="match status" value="1"/>
</dbReference>
<dbReference type="KEGG" id="kng:KNAG_0H02950"/>
<dbReference type="GO" id="GO:0006799">
    <property type="term" value="P:polyphosphate biosynthetic process"/>
    <property type="evidence" value="ECO:0007669"/>
    <property type="project" value="EnsemblFungi"/>
</dbReference>
<dbReference type="InterPro" id="IPR004331">
    <property type="entry name" value="SPX_dom"/>
</dbReference>
<dbReference type="eggNOG" id="ENOG502QSRA">
    <property type="taxonomic scope" value="Eukaryota"/>
</dbReference>
<dbReference type="GO" id="GO:0030643">
    <property type="term" value="P:intracellular phosphate ion homeostasis"/>
    <property type="evidence" value="ECO:0007669"/>
    <property type="project" value="EnsemblFungi"/>
</dbReference>
<feature type="transmembrane region" description="Helical" evidence="6">
    <location>
        <begin position="793"/>
        <end position="822"/>
    </location>
</feature>
<dbReference type="GO" id="GO:0000329">
    <property type="term" value="C:fungal-type vacuole membrane"/>
    <property type="evidence" value="ECO:0007669"/>
    <property type="project" value="EnsemblFungi"/>
</dbReference>
<dbReference type="EMBL" id="HE978321">
    <property type="protein sequence ID" value="CCK71710.1"/>
    <property type="molecule type" value="Genomic_DNA"/>
</dbReference>
<dbReference type="PANTHER" id="PTHR46140:SF1">
    <property type="entry name" value="VACUOLAR TRANSPORTER CHAPERONE COMPLEX SUBUNIT 4-RELATED"/>
    <property type="match status" value="1"/>
</dbReference>
<proteinExistence type="predicted"/>
<dbReference type="PROSITE" id="PS51382">
    <property type="entry name" value="SPX"/>
    <property type="match status" value="1"/>
</dbReference>
<dbReference type="Proteomes" id="UP000006310">
    <property type="component" value="Chromosome 8"/>
</dbReference>
<keyword evidence="4 6" id="KW-1133">Transmembrane helix</keyword>
<reference evidence="8 9" key="1">
    <citation type="journal article" date="2011" name="Proc. Natl. Acad. Sci. U.S.A.">
        <title>Evolutionary erosion of yeast sex chromosomes by mating-type switching accidents.</title>
        <authorList>
            <person name="Gordon J.L."/>
            <person name="Armisen D."/>
            <person name="Proux-Wera E."/>
            <person name="Oheigeartaigh S.S."/>
            <person name="Byrne K.P."/>
            <person name="Wolfe K.H."/>
        </authorList>
    </citation>
    <scope>NUCLEOTIDE SEQUENCE [LARGE SCALE GENOMIC DNA]</scope>
    <source>
        <strain evidence="9">ATCC MYA-139 / BCRC 22969 / CBS 8797 / CCRC 22969 / KCTC 17520 / NBRC 10181 / NCYC 3082</strain>
    </source>
</reference>
<evidence type="ECO:0000256" key="3">
    <source>
        <dbReference type="ARBA" id="ARBA00022692"/>
    </source>
</evidence>
<dbReference type="GO" id="GO:0033254">
    <property type="term" value="C:vacuolar transporter chaperone complex"/>
    <property type="evidence" value="ECO:0007669"/>
    <property type="project" value="EnsemblFungi"/>
</dbReference>
<dbReference type="OrthoDB" id="5588846at2759"/>
<gene>
    <name evidence="8" type="primary">KNAG0H02950</name>
    <name evidence="8" type="ordered locus">KNAG_0H02950</name>
</gene>
<evidence type="ECO:0000313" key="9">
    <source>
        <dbReference type="Proteomes" id="UP000006310"/>
    </source>
</evidence>
<dbReference type="GeneID" id="34527442"/>
<dbReference type="GO" id="GO:0007034">
    <property type="term" value="P:vacuolar transport"/>
    <property type="evidence" value="ECO:0007669"/>
    <property type="project" value="TreeGrafter"/>
</dbReference>
<feature type="transmembrane region" description="Helical" evidence="6">
    <location>
        <begin position="757"/>
        <end position="781"/>
    </location>
</feature>
<evidence type="ECO:0000256" key="4">
    <source>
        <dbReference type="ARBA" id="ARBA00022989"/>
    </source>
</evidence>
<evidence type="ECO:0000256" key="5">
    <source>
        <dbReference type="ARBA" id="ARBA00023136"/>
    </source>
</evidence>
<dbReference type="RefSeq" id="XP_022465955.1">
    <property type="nucleotide sequence ID" value="XM_022609572.1"/>
</dbReference>